<sequence>MILTDIQIEAVRRFASPVRVEGLGAGLNILAAHNEAGKSTVLMALRAALTLRHSSKAQPVKDLFPYGGGSPHVGVAFQWKGQSCWLEKKFGNGKLARLDLGAERFDGDEAEERLQALFELEKTSKSEAAGLWNALLVAQGESFTQPPLLGGGRTSLQNCLQQSMEGVTGTAEAGAVLALVNRQLAQYQTATGKVTGRLRQVQEESEKARQQVAFLIARRHALEEDIKALEQTRRMLRESESPERRRQAEEELAGLRQTRDQLRGLAAEEQVAQACLREADVKLQAIQAEQERRQAHKGEIARLEQHLAHAQAEQVDLARRAQVADQNLVEAQSRLVAATQQHRQARAVLTRAMQRVERARNQQALEQERAVFERAQAAYARLEKAQADLAIMPVDPAFMRRLAKAVQGVQQAEVRIQAQATRFVADVQPEAQARVRLNGKPCPVGPQLLTSVTELVVEGVGHFTITPATQQSATLQTDLAAAQAALDKILQEVGCQSVEQAEHQHEVRKQAEREVAQAGAVCMALLSIPDASGAAATLAALRLALNEREALFARQQGEQEHAPEEEGAGLDVQQATHMEQNAGQQADLARQQEQDALAQRHAAHTRLEQALAQAGQQQQALQRYQRELMAWHTEESDLTLLNHAVQIEQDRQQAQAELARIAQTRQQEAPLAVVEQGIMRREQDMDKAREQAKTLSMDKRERETRIRQAEGEGLDEQLAGAQRHAAQLQSEEAACERERAALALLQSTLIRAETTQTQRYLAPLVQAMQPAFSALFHGVTLEMDTQFALTGLTRQRAEAVQDLSDGTREQIAVLVRLGFAELLHKRGAPAILVLDDALSFSDSQRLETLFDVLSAAATRLQIILLTCHAEQFAPLRGRMLSLRPMEHFMAPR</sequence>
<reference evidence="3 4" key="1">
    <citation type="submission" date="2017-04" db="EMBL/GenBank/DDBJ databases">
        <title>Kefir bacterial isolates.</title>
        <authorList>
            <person name="Kim Y."/>
            <person name="Blasche S."/>
            <person name="Patil K.R."/>
        </authorList>
    </citation>
    <scope>NUCLEOTIDE SEQUENCE [LARGE SCALE GENOMIC DNA]</scope>
    <source>
        <strain evidence="3 4">KR-2</strain>
    </source>
</reference>
<evidence type="ECO:0000313" key="4">
    <source>
        <dbReference type="Proteomes" id="UP000216033"/>
    </source>
</evidence>
<dbReference type="InterPro" id="IPR027417">
    <property type="entry name" value="P-loop_NTPase"/>
</dbReference>
<dbReference type="PANTHER" id="PTHR32114">
    <property type="entry name" value="ABC TRANSPORTER ABCH.3"/>
    <property type="match status" value="1"/>
</dbReference>
<dbReference type="AlphaFoldDB" id="A0A270BQC5"/>
<dbReference type="OrthoDB" id="7069379at2"/>
<dbReference type="Gene3D" id="3.40.50.300">
    <property type="entry name" value="P-loop containing nucleotide triphosphate hydrolases"/>
    <property type="match status" value="2"/>
</dbReference>
<dbReference type="EMBL" id="NDFP01000003">
    <property type="protein sequence ID" value="PAL27168.1"/>
    <property type="molecule type" value="Genomic_DNA"/>
</dbReference>
<evidence type="ECO:0000256" key="1">
    <source>
        <dbReference type="SAM" id="Coils"/>
    </source>
</evidence>
<gene>
    <name evidence="3" type="ORF">B9K05_04110</name>
</gene>
<dbReference type="Proteomes" id="UP000216033">
    <property type="component" value="Unassembled WGS sequence"/>
</dbReference>
<dbReference type="SUPFAM" id="SSF52540">
    <property type="entry name" value="P-loop containing nucleoside triphosphate hydrolases"/>
    <property type="match status" value="1"/>
</dbReference>
<comment type="caution">
    <text evidence="3">The sequence shown here is derived from an EMBL/GenBank/DDBJ whole genome shotgun (WGS) entry which is preliminary data.</text>
</comment>
<dbReference type="PANTHER" id="PTHR32114:SF2">
    <property type="entry name" value="ABC TRANSPORTER ABCH.3"/>
    <property type="match status" value="1"/>
</dbReference>
<evidence type="ECO:0000256" key="2">
    <source>
        <dbReference type="SAM" id="MobiDB-lite"/>
    </source>
</evidence>
<organism evidence="3 4">
    <name type="scientific">Acetobacter syzygii</name>
    <dbReference type="NCBI Taxonomy" id="146476"/>
    <lineage>
        <taxon>Bacteria</taxon>
        <taxon>Pseudomonadati</taxon>
        <taxon>Pseudomonadota</taxon>
        <taxon>Alphaproteobacteria</taxon>
        <taxon>Acetobacterales</taxon>
        <taxon>Acetobacteraceae</taxon>
        <taxon>Acetobacter</taxon>
    </lineage>
</organism>
<dbReference type="STRING" id="1231343.Absy_006_034"/>
<evidence type="ECO:0000313" key="3">
    <source>
        <dbReference type="EMBL" id="PAL27168.1"/>
    </source>
</evidence>
<accession>A0A270BQC5</accession>
<protein>
    <submittedName>
        <fullName evidence="3">Uncharacterized protein</fullName>
    </submittedName>
</protein>
<keyword evidence="4" id="KW-1185">Reference proteome</keyword>
<keyword evidence="1" id="KW-0175">Coiled coil</keyword>
<name>A0A270BQC5_9PROT</name>
<feature type="coiled-coil region" evidence="1">
    <location>
        <begin position="607"/>
        <end position="738"/>
    </location>
</feature>
<feature type="coiled-coil region" evidence="1">
    <location>
        <begin position="198"/>
        <end position="385"/>
    </location>
</feature>
<proteinExistence type="predicted"/>
<feature type="region of interest" description="Disordered" evidence="2">
    <location>
        <begin position="580"/>
        <end position="604"/>
    </location>
</feature>
<dbReference type="RefSeq" id="WP_095351019.1">
    <property type="nucleotide sequence ID" value="NZ_NDFO01000002.1"/>
</dbReference>